<reference evidence="1 4" key="1">
    <citation type="submission" date="2018-01" db="EMBL/GenBank/DDBJ databases">
        <authorList>
            <person name="Paulsen S."/>
            <person name="Gram L.K."/>
        </authorList>
    </citation>
    <scope>NUCLEOTIDE SEQUENCE [LARGE SCALE GENOMIC DNA]</scope>
    <source>
        <strain evidence="1 4">S3790</strain>
        <strain evidence="2">S3895</strain>
    </source>
</reference>
<evidence type="ECO:0000313" key="3">
    <source>
        <dbReference type="Proteomes" id="UP000307164"/>
    </source>
</evidence>
<dbReference type="EMBL" id="PNBX01000057">
    <property type="protein sequence ID" value="TMO67477.1"/>
    <property type="molecule type" value="Genomic_DNA"/>
</dbReference>
<dbReference type="OrthoDB" id="6997766at2"/>
<comment type="caution">
    <text evidence="1">The sequence shown here is derived from an EMBL/GenBank/DDBJ whole genome shotgun (WGS) entry which is preliminary data.</text>
</comment>
<reference evidence="4" key="2">
    <citation type="submission" date="2019-06" db="EMBL/GenBank/DDBJ databases">
        <title>Co-occurence of chitin degradation, pigmentation and bioactivity in marine Pseudoalteromonas.</title>
        <authorList>
            <person name="Sonnenschein E.C."/>
            <person name="Bech P.K."/>
        </authorList>
    </citation>
    <scope>NUCLEOTIDE SEQUENCE [LARGE SCALE GENOMIC DNA]</scope>
    <source>
        <strain evidence="4">S3790</strain>
        <strain evidence="2">S3895</strain>
    </source>
</reference>
<organism evidence="1 4">
    <name type="scientific">Pseudoalteromonas aurantia</name>
    <dbReference type="NCBI Taxonomy" id="43654"/>
    <lineage>
        <taxon>Bacteria</taxon>
        <taxon>Pseudomonadati</taxon>
        <taxon>Pseudomonadota</taxon>
        <taxon>Gammaproteobacteria</taxon>
        <taxon>Alteromonadales</taxon>
        <taxon>Pseudoalteromonadaceae</taxon>
        <taxon>Pseudoalteromonas</taxon>
    </lineage>
</organism>
<sequence>MALEQDIANLVESTNQLTSVIDNKAKTIDAKMAQLDSRVVAKEAQVDQFIQDATPETRYVQTIKIGGSKDYLYPVWWSFPDNSFGTGNVTIHRNYAWNGGVNERPLHANRPHQSALLLELEGNATGWSGDANYMNIKRFSERYSNVASHVNFQMYCNAEKVNPDKPIYSGSTEGGFGAWYRSGSGLYLRGGGLTYRITKNWAGDVKYHDGSDNLRRVLREIEGDTWSVRWFVEPIPFTDRVAPIANTIPYVNHPYTPPAPASA</sequence>
<accession>A0A5S3V6V5</accession>
<gene>
    <name evidence="1" type="ORF">CWC19_13745</name>
    <name evidence="2" type="ORF">CWC20_18170</name>
</gene>
<reference evidence="1" key="3">
    <citation type="submission" date="2019-09" db="EMBL/GenBank/DDBJ databases">
        <title>Co-occurence of chitin degradation, pigmentation and bioactivity in marine Pseudoalteromonas.</title>
        <authorList>
            <person name="Sonnenschein E.C."/>
            <person name="Bech P.K."/>
        </authorList>
    </citation>
    <scope>NUCLEOTIDE SEQUENCE</scope>
    <source>
        <strain evidence="1">S3790</strain>
        <strain evidence="3">S3895</strain>
    </source>
</reference>
<protein>
    <submittedName>
        <fullName evidence="1">Phage tail protein</fullName>
    </submittedName>
</protein>
<evidence type="ECO:0000313" key="1">
    <source>
        <dbReference type="EMBL" id="TMO67477.1"/>
    </source>
</evidence>
<proteinExistence type="predicted"/>
<dbReference type="EMBL" id="PNBW01000113">
    <property type="protein sequence ID" value="TMO71222.1"/>
    <property type="molecule type" value="Genomic_DNA"/>
</dbReference>
<keyword evidence="3" id="KW-1185">Reference proteome</keyword>
<name>A0A5S3V6V5_9GAMM</name>
<dbReference type="AlphaFoldDB" id="A0A5S3V6V5"/>
<dbReference type="RefSeq" id="WP_138592401.1">
    <property type="nucleotide sequence ID" value="NZ_PNBW01000113.1"/>
</dbReference>
<evidence type="ECO:0000313" key="2">
    <source>
        <dbReference type="EMBL" id="TMO71222.1"/>
    </source>
</evidence>
<evidence type="ECO:0000313" key="4">
    <source>
        <dbReference type="Proteomes" id="UP000307217"/>
    </source>
</evidence>
<dbReference type="Proteomes" id="UP000307217">
    <property type="component" value="Unassembled WGS sequence"/>
</dbReference>
<dbReference type="Proteomes" id="UP000307164">
    <property type="component" value="Unassembled WGS sequence"/>
</dbReference>